<dbReference type="EMBL" id="APBN01000007">
    <property type="protein sequence ID" value="EMT51668.1"/>
    <property type="molecule type" value="Genomic_DNA"/>
</dbReference>
<evidence type="ECO:0000256" key="3">
    <source>
        <dbReference type="ARBA" id="ARBA00022801"/>
    </source>
</evidence>
<dbReference type="Proteomes" id="UP000012081">
    <property type="component" value="Unassembled WGS sequence"/>
</dbReference>
<dbReference type="CDD" id="cd07530">
    <property type="entry name" value="HAD_Pase_UmpH-like"/>
    <property type="match status" value="1"/>
</dbReference>
<dbReference type="InterPro" id="IPR006357">
    <property type="entry name" value="HAD-SF_hydro_IIA"/>
</dbReference>
<dbReference type="GO" id="GO:0016791">
    <property type="term" value="F:phosphatase activity"/>
    <property type="evidence" value="ECO:0007669"/>
    <property type="project" value="TreeGrafter"/>
</dbReference>
<dbReference type="OrthoDB" id="9810449at2"/>
<feature type="binding site" evidence="8">
    <location>
        <position position="12"/>
    </location>
    <ligand>
        <name>Mg(2+)</name>
        <dbReference type="ChEBI" id="CHEBI:18420"/>
    </ligand>
</feature>
<proteinExistence type="inferred from homology"/>
<comment type="function">
    <text evidence="5">Catalyzes the dephosphorylation of 2-6 carbon acid sugars in vitro.</text>
</comment>
<dbReference type="NCBIfam" id="TIGR01460">
    <property type="entry name" value="HAD-SF-IIA"/>
    <property type="match status" value="1"/>
</dbReference>
<dbReference type="SUPFAM" id="SSF56784">
    <property type="entry name" value="HAD-like"/>
    <property type="match status" value="1"/>
</dbReference>
<dbReference type="Pfam" id="PF13242">
    <property type="entry name" value="Hydrolase_like"/>
    <property type="match status" value="1"/>
</dbReference>
<dbReference type="RefSeq" id="WP_003389725.1">
    <property type="nucleotide sequence ID" value="NZ_APBN01000007.1"/>
</dbReference>
<keyword evidence="3" id="KW-0378">Hydrolase</keyword>
<feature type="binding site" evidence="8">
    <location>
        <position position="207"/>
    </location>
    <ligand>
        <name>Mg(2+)</name>
        <dbReference type="ChEBI" id="CHEBI:18420"/>
    </ligand>
</feature>
<gene>
    <name evidence="9" type="ORF">I532_17128</name>
</gene>
<reference evidence="9 10" key="1">
    <citation type="submission" date="2013-03" db="EMBL/GenBank/DDBJ databases">
        <title>Assembly of a new bacterial strain Brevibacillus borstelensis AK1.</title>
        <authorList>
            <person name="Rajan I."/>
            <person name="PoliReddy D."/>
            <person name="Sugumar T."/>
            <person name="Rathinam K."/>
            <person name="Alqarawi S."/>
            <person name="Khalil A.B."/>
            <person name="Sivakumar N."/>
        </authorList>
    </citation>
    <scope>NUCLEOTIDE SEQUENCE [LARGE SCALE GENOMIC DNA]</scope>
    <source>
        <strain evidence="9 10">AK1</strain>
    </source>
</reference>
<dbReference type="PANTHER" id="PTHR19288:SF46">
    <property type="entry name" value="HALOACID DEHALOGENASE-LIKE HYDROLASE DOMAIN-CONTAINING PROTEIN 2"/>
    <property type="match status" value="1"/>
</dbReference>
<comment type="caution">
    <text evidence="9">The sequence shown here is derived from an EMBL/GenBank/DDBJ whole genome shotgun (WGS) entry which is preliminary data.</text>
</comment>
<feature type="binding site" evidence="8">
    <location>
        <position position="10"/>
    </location>
    <ligand>
        <name>Mg(2+)</name>
        <dbReference type="ChEBI" id="CHEBI:18420"/>
    </ligand>
</feature>
<dbReference type="InterPro" id="IPR006354">
    <property type="entry name" value="HAD-SF_hydro_IIA_hyp1"/>
</dbReference>
<evidence type="ECO:0000256" key="4">
    <source>
        <dbReference type="ARBA" id="ARBA00022842"/>
    </source>
</evidence>
<protein>
    <recommendedName>
        <fullName evidence="5">Acid sugar phosphatase</fullName>
        <ecNumber evidence="5">3.1.3.-</ecNumber>
    </recommendedName>
</protein>
<evidence type="ECO:0000313" key="9">
    <source>
        <dbReference type="EMBL" id="EMT51668.1"/>
    </source>
</evidence>
<dbReference type="SFLD" id="SFLDS00003">
    <property type="entry name" value="Haloacid_Dehalogenase"/>
    <property type="match status" value="1"/>
</dbReference>
<dbReference type="InterPro" id="IPR023214">
    <property type="entry name" value="HAD_sf"/>
</dbReference>
<comment type="similarity">
    <text evidence="1 5">Belongs to the HAD-like hydrolase superfamily. NagD family.</text>
</comment>
<dbReference type="STRING" id="1300222.I532_17128"/>
<dbReference type="GO" id="GO:0005737">
    <property type="term" value="C:cytoplasm"/>
    <property type="evidence" value="ECO:0007669"/>
    <property type="project" value="TreeGrafter"/>
</dbReference>
<evidence type="ECO:0000313" key="10">
    <source>
        <dbReference type="Proteomes" id="UP000012081"/>
    </source>
</evidence>
<dbReference type="FunFam" id="3.40.50.1000:FF:000053">
    <property type="entry name" value="TIGR01457 family HAD hydrolase"/>
    <property type="match status" value="1"/>
</dbReference>
<evidence type="ECO:0000256" key="7">
    <source>
        <dbReference type="PIRSR" id="PIRSR000915-2"/>
    </source>
</evidence>
<evidence type="ECO:0000256" key="5">
    <source>
        <dbReference type="PIRNR" id="PIRNR000915"/>
    </source>
</evidence>
<dbReference type="SFLD" id="SFLDG01139">
    <property type="entry name" value="C2.A:_Pyridoxal_Phosphate_Phos"/>
    <property type="match status" value="1"/>
</dbReference>
<dbReference type="AlphaFoldDB" id="M8DDY3"/>
<dbReference type="GO" id="GO:0046872">
    <property type="term" value="F:metal ion binding"/>
    <property type="evidence" value="ECO:0007669"/>
    <property type="project" value="UniProtKB-KW"/>
</dbReference>
<dbReference type="PATRIC" id="fig|1300222.3.peg.3589"/>
<sequence length="259" mass="27555">MKTYRGYLLDLDGTIYRGKEVIPGAAEFILHLRKAKVPYLFLTNNSAATSEHVASRLQAMGIAAAADDVYTSAMATAHFLAEHASPGTPVCVIGEEGLRTELTRQGFVLTEEKPHYVIVGIDRAFTYEKLTVAARAIRDGATFIATNRDAALPSENGLFPGNGSLVAAVSVASGKEPIVIGKPEPIIVRLALEKLGTAAEETLIVGDNLFTDIDAGAGSGIDTLHVLTGFSSAEDAQNHPNRPTHSAADLSEWLRRISS</sequence>
<evidence type="ECO:0000256" key="8">
    <source>
        <dbReference type="PIRSR" id="PIRSR000915-3"/>
    </source>
</evidence>
<evidence type="ECO:0000256" key="1">
    <source>
        <dbReference type="ARBA" id="ARBA00006696"/>
    </source>
</evidence>
<accession>M8DDY3</accession>
<feature type="active site" description="Nucleophile" evidence="6">
    <location>
        <position position="10"/>
    </location>
</feature>
<dbReference type="PANTHER" id="PTHR19288">
    <property type="entry name" value="4-NITROPHENYLPHOSPHATASE-RELATED"/>
    <property type="match status" value="1"/>
</dbReference>
<dbReference type="EC" id="3.1.3.-" evidence="5"/>
<keyword evidence="10" id="KW-1185">Reference proteome</keyword>
<keyword evidence="2 5" id="KW-0479">Metal-binding</keyword>
<comment type="cofactor">
    <cofactor evidence="8">
        <name>Mg(2+)</name>
        <dbReference type="ChEBI" id="CHEBI:18420"/>
    </cofactor>
    <text evidence="8">Divalent metal ions. Mg(2+) is the most effective.</text>
</comment>
<dbReference type="PIRSF" id="PIRSF000915">
    <property type="entry name" value="PGP-type_phosphatase"/>
    <property type="match status" value="1"/>
</dbReference>
<feature type="active site" description="Proton donor" evidence="6">
    <location>
        <position position="12"/>
    </location>
</feature>
<feature type="binding site" evidence="7">
    <location>
        <position position="182"/>
    </location>
    <ligand>
        <name>substrate</name>
    </ligand>
</feature>
<dbReference type="Gene3D" id="3.40.50.1000">
    <property type="entry name" value="HAD superfamily/HAD-like"/>
    <property type="match status" value="2"/>
</dbReference>
<evidence type="ECO:0000256" key="2">
    <source>
        <dbReference type="ARBA" id="ARBA00022723"/>
    </source>
</evidence>
<dbReference type="Pfam" id="PF13344">
    <property type="entry name" value="Hydrolase_6"/>
    <property type="match status" value="1"/>
</dbReference>
<name>M8DDY3_9BACL</name>
<dbReference type="InterPro" id="IPR036412">
    <property type="entry name" value="HAD-like_sf"/>
</dbReference>
<organism evidence="9 10">
    <name type="scientific">Brevibacillus borstelensis AK1</name>
    <dbReference type="NCBI Taxonomy" id="1300222"/>
    <lineage>
        <taxon>Bacteria</taxon>
        <taxon>Bacillati</taxon>
        <taxon>Bacillota</taxon>
        <taxon>Bacilli</taxon>
        <taxon>Bacillales</taxon>
        <taxon>Paenibacillaceae</taxon>
        <taxon>Brevibacillus</taxon>
    </lineage>
</organism>
<dbReference type="NCBIfam" id="TIGR01457">
    <property type="entry name" value="HAD-SF-IIA-hyp2"/>
    <property type="match status" value="1"/>
</dbReference>
<evidence type="ECO:0000256" key="6">
    <source>
        <dbReference type="PIRSR" id="PIRSR000915-1"/>
    </source>
</evidence>
<keyword evidence="4 5" id="KW-0460">Magnesium</keyword>